<dbReference type="EC" id="2.1.1.298" evidence="6"/>
<dbReference type="PROSITE" id="PS00092">
    <property type="entry name" value="N6_MTASE"/>
    <property type="match status" value="1"/>
</dbReference>
<dbReference type="PIRSF" id="PIRSF037167">
    <property type="entry name" value="Mtase_YfcB_prd"/>
    <property type="match status" value="1"/>
</dbReference>
<keyword evidence="6" id="KW-0687">Ribonucleoprotein</keyword>
<evidence type="ECO:0000256" key="1">
    <source>
        <dbReference type="ARBA" id="ARBA00022603"/>
    </source>
</evidence>
<proteinExistence type="predicted"/>
<evidence type="ECO:0000259" key="4">
    <source>
        <dbReference type="Pfam" id="PF05175"/>
    </source>
</evidence>
<dbReference type="Gene3D" id="3.40.50.150">
    <property type="entry name" value="Vaccinia Virus protein VP39"/>
    <property type="match status" value="1"/>
</dbReference>
<dbReference type="GO" id="GO:0005840">
    <property type="term" value="C:ribosome"/>
    <property type="evidence" value="ECO:0007669"/>
    <property type="project" value="UniProtKB-KW"/>
</dbReference>
<dbReference type="InterPro" id="IPR007848">
    <property type="entry name" value="Small_mtfrase_dom"/>
</dbReference>
<dbReference type="RefSeq" id="WP_310326967.1">
    <property type="nucleotide sequence ID" value="NZ_JAVDXV010000002.1"/>
</dbReference>
<protein>
    <submittedName>
        <fullName evidence="6">Ribosomal protein L3 glutamine methyltransferase</fullName>
        <ecNumber evidence="6">2.1.1.298</ecNumber>
    </submittedName>
</protein>
<dbReference type="PANTHER" id="PTHR47806">
    <property type="entry name" value="50S RIBOSOMAL PROTEIN L3 GLUTAMINE METHYLTRANSFERASE"/>
    <property type="match status" value="1"/>
</dbReference>
<dbReference type="InterPro" id="IPR017127">
    <property type="entry name" value="Ribosome_uL3_MTase"/>
</dbReference>
<feature type="domain" description="Methyltransferase small" evidence="4">
    <location>
        <begin position="120"/>
        <end position="203"/>
    </location>
</feature>
<keyword evidence="7" id="KW-1185">Reference proteome</keyword>
<dbReference type="GO" id="GO:0008168">
    <property type="term" value="F:methyltransferase activity"/>
    <property type="evidence" value="ECO:0007669"/>
    <property type="project" value="UniProtKB-KW"/>
</dbReference>
<evidence type="ECO:0000313" key="6">
    <source>
        <dbReference type="EMBL" id="MDR7332462.1"/>
    </source>
</evidence>
<evidence type="ECO:0000259" key="5">
    <source>
        <dbReference type="Pfam" id="PF17827"/>
    </source>
</evidence>
<dbReference type="NCBIfam" id="TIGR00536">
    <property type="entry name" value="hemK_fam"/>
    <property type="match status" value="1"/>
</dbReference>
<sequence>MKLIDCIDTQAARLAQAGLFFGHGTTNAFDEAAWLALWRLGLPLDALDEHEARELTDAEAASVAALIDQRIATRKPAAYLTGEAWLQGVPFTIDERAIVPRSFIAELIADASIDPWLGEHTRRVLDLCTGNGSLAVLAAMAWPEVEVDALDISSDALAVAKLNIVRHDLTERVSLLQGDGLAGAQGPYDLILCNPPYVNSQSMAALPAEYLAEPELALAGGSDGMDFVRTLLRDAPTALNDGGVLVLEIGNERPFFEAAFPELEVVWMETSSGADQVLLVTKENLL</sequence>
<organism evidence="6 7">
    <name type="scientific">Roseateles asaccharophilus</name>
    <dbReference type="NCBI Taxonomy" id="582607"/>
    <lineage>
        <taxon>Bacteria</taxon>
        <taxon>Pseudomonadati</taxon>
        <taxon>Pseudomonadota</taxon>
        <taxon>Betaproteobacteria</taxon>
        <taxon>Burkholderiales</taxon>
        <taxon>Sphaerotilaceae</taxon>
        <taxon>Roseateles</taxon>
    </lineage>
</organism>
<reference evidence="6 7" key="1">
    <citation type="submission" date="2023-07" db="EMBL/GenBank/DDBJ databases">
        <title>Sorghum-associated microbial communities from plants grown in Nebraska, USA.</title>
        <authorList>
            <person name="Schachtman D."/>
        </authorList>
    </citation>
    <scope>NUCLEOTIDE SEQUENCE [LARGE SCALE GENOMIC DNA]</scope>
    <source>
        <strain evidence="6 7">BE316</strain>
    </source>
</reference>
<keyword evidence="6" id="KW-0689">Ribosomal protein</keyword>
<dbReference type="EMBL" id="JAVDXV010000002">
    <property type="protein sequence ID" value="MDR7332462.1"/>
    <property type="molecule type" value="Genomic_DNA"/>
</dbReference>
<accession>A0ABU2A5I8</accession>
<keyword evidence="2 6" id="KW-0808">Transferase</keyword>
<dbReference type="SUPFAM" id="SSF53335">
    <property type="entry name" value="S-adenosyl-L-methionine-dependent methyltransferases"/>
    <property type="match status" value="1"/>
</dbReference>
<gene>
    <name evidence="6" type="ORF">J2X21_001588</name>
</gene>
<dbReference type="InterPro" id="IPR004556">
    <property type="entry name" value="HemK-like"/>
</dbReference>
<keyword evidence="3" id="KW-0949">S-adenosyl-L-methionine</keyword>
<dbReference type="Gene3D" id="1.10.8.10">
    <property type="entry name" value="DNA helicase RuvA subunit, C-terminal domain"/>
    <property type="match status" value="1"/>
</dbReference>
<feature type="domain" description="Release factor glutamine methyltransferase N-terminal" evidence="5">
    <location>
        <begin position="23"/>
        <end position="82"/>
    </location>
</feature>
<dbReference type="InterPro" id="IPR002052">
    <property type="entry name" value="DNA_methylase_N6_adenine_CS"/>
</dbReference>
<dbReference type="Proteomes" id="UP001180825">
    <property type="component" value="Unassembled WGS sequence"/>
</dbReference>
<dbReference type="InterPro" id="IPR029063">
    <property type="entry name" value="SAM-dependent_MTases_sf"/>
</dbReference>
<evidence type="ECO:0000256" key="2">
    <source>
        <dbReference type="ARBA" id="ARBA00022679"/>
    </source>
</evidence>
<dbReference type="GO" id="GO:0032259">
    <property type="term" value="P:methylation"/>
    <property type="evidence" value="ECO:0007669"/>
    <property type="project" value="UniProtKB-KW"/>
</dbReference>
<name>A0ABU2A5I8_9BURK</name>
<evidence type="ECO:0000313" key="7">
    <source>
        <dbReference type="Proteomes" id="UP001180825"/>
    </source>
</evidence>
<evidence type="ECO:0000256" key="3">
    <source>
        <dbReference type="ARBA" id="ARBA00022691"/>
    </source>
</evidence>
<comment type="caution">
    <text evidence="6">The sequence shown here is derived from an EMBL/GenBank/DDBJ whole genome shotgun (WGS) entry which is preliminary data.</text>
</comment>
<dbReference type="NCBIfam" id="TIGR03533">
    <property type="entry name" value="L3_gln_methyl"/>
    <property type="match status" value="1"/>
</dbReference>
<dbReference type="Pfam" id="PF17827">
    <property type="entry name" value="PrmC_N"/>
    <property type="match status" value="1"/>
</dbReference>
<dbReference type="CDD" id="cd02440">
    <property type="entry name" value="AdoMet_MTases"/>
    <property type="match status" value="1"/>
</dbReference>
<keyword evidence="1 6" id="KW-0489">Methyltransferase</keyword>
<dbReference type="InterPro" id="IPR040758">
    <property type="entry name" value="PrmC_N"/>
</dbReference>
<dbReference type="PANTHER" id="PTHR47806:SF1">
    <property type="entry name" value="RIBOSOMAL PROTEIN UL3 GLUTAMINE METHYLTRANSFERASE"/>
    <property type="match status" value="1"/>
</dbReference>
<dbReference type="Pfam" id="PF05175">
    <property type="entry name" value="MTS"/>
    <property type="match status" value="1"/>
</dbReference>